<dbReference type="RefSeq" id="WP_268922610.1">
    <property type="nucleotide sequence ID" value="NZ_JAPTGC010000004.1"/>
</dbReference>
<dbReference type="PIRSF" id="PIRSF018748">
    <property type="entry name" value="UCP018748"/>
    <property type="match status" value="1"/>
</dbReference>
<evidence type="ECO:0000313" key="1">
    <source>
        <dbReference type="EMBL" id="MCZ0862368.1"/>
    </source>
</evidence>
<dbReference type="EMBL" id="JAPTGC010000004">
    <property type="protein sequence ID" value="MCZ0862368.1"/>
    <property type="molecule type" value="Genomic_DNA"/>
</dbReference>
<evidence type="ECO:0000313" key="2">
    <source>
        <dbReference type="Proteomes" id="UP001141336"/>
    </source>
</evidence>
<reference evidence="1" key="1">
    <citation type="submission" date="2022-12" db="EMBL/GenBank/DDBJ databases">
        <title>Isolation and characterisation of novel Methanocorpusculum spp. from native Australian herbivores indicates the genus is ancestrally host-associated.</title>
        <authorList>
            <person name="Volmer J.G."/>
            <person name="Soo R.M."/>
            <person name="Evans P.N."/>
            <person name="Hoedt E.C."/>
            <person name="Astorga Alsina A.L."/>
            <person name="Woodcroft B.J."/>
            <person name="Tyson G.W."/>
            <person name="Hugenholtz P."/>
            <person name="Morrison M."/>
        </authorList>
    </citation>
    <scope>NUCLEOTIDE SEQUENCE</scope>
    <source>
        <strain evidence="1">CW153</strain>
    </source>
</reference>
<sequence>MDTQEGESAASPEFQFLAEKAVQLGAKEVRIIPASQIIIENRVTLKCRSGCVTYGKKLTCPPYVPTPDQFREIVREYRSALLVKFGSDANVDPDVIRSIYKYWLDPNAPAEKKQMAQTFWDEYFQGSKMIHPIMLELEKTAFNAGYTFALALSNGSCRLCERCNTKEGICLHPQIARIPEHAVGINMKKTAELAGMPITFPCVEHPEPMALLLID</sequence>
<organism evidence="1 2">
    <name type="scientific">Methanocorpusculum vombati</name>
    <dbReference type="NCBI Taxonomy" id="3002864"/>
    <lineage>
        <taxon>Archaea</taxon>
        <taxon>Methanobacteriati</taxon>
        <taxon>Methanobacteriota</taxon>
        <taxon>Stenosarchaea group</taxon>
        <taxon>Methanomicrobia</taxon>
        <taxon>Methanomicrobiales</taxon>
        <taxon>Methanocorpusculaceae</taxon>
        <taxon>Methanocorpusculum</taxon>
    </lineage>
</organism>
<accession>A0ABT4IMR7</accession>
<proteinExistence type="predicted"/>
<gene>
    <name evidence="1" type="ORF">O0S09_03740</name>
</gene>
<protein>
    <submittedName>
        <fullName evidence="1">DUF2284 domain-containing protein</fullName>
    </submittedName>
</protein>
<keyword evidence="2" id="KW-1185">Reference proteome</keyword>
<dbReference type="Pfam" id="PF10050">
    <property type="entry name" value="DUF2284"/>
    <property type="match status" value="1"/>
</dbReference>
<comment type="caution">
    <text evidence="1">The sequence shown here is derived from an EMBL/GenBank/DDBJ whole genome shotgun (WGS) entry which is preliminary data.</text>
</comment>
<name>A0ABT4IMR7_9EURY</name>
<dbReference type="Proteomes" id="UP001141336">
    <property type="component" value="Unassembled WGS sequence"/>
</dbReference>
<dbReference type="InterPro" id="IPR019271">
    <property type="entry name" value="DUF2284_metal-binding"/>
</dbReference>